<reference evidence="5" key="2">
    <citation type="submission" date="2017-09" db="EMBL/GenBank/DDBJ databases">
        <title>Genome evolution observed in wild isolates of Caulobacter crescentus.</title>
        <authorList>
            <person name="Ely B."/>
            <person name="Wilson K."/>
            <person name="Scott D."/>
        </authorList>
    </citation>
    <scope>NUCLEOTIDE SEQUENCE [LARGE SCALE GENOMIC DNA]</scope>
    <source>
        <strain evidence="5">CB13b1a</strain>
    </source>
</reference>
<feature type="transmembrane region" description="Helical" evidence="1">
    <location>
        <begin position="75"/>
        <end position="98"/>
    </location>
</feature>
<keyword evidence="1" id="KW-1133">Transmembrane helix</keyword>
<dbReference type="EMBL" id="NCDQ01000438">
    <property type="protein sequence ID" value="OYW99035.1"/>
    <property type="molecule type" value="Genomic_DNA"/>
</dbReference>
<evidence type="ECO:0000313" key="3">
    <source>
        <dbReference type="EMBL" id="OYW99035.1"/>
    </source>
</evidence>
<dbReference type="Proteomes" id="UP000215616">
    <property type="component" value="Unassembled WGS sequence"/>
</dbReference>
<keyword evidence="1" id="KW-0472">Membrane</keyword>
<dbReference type="EMBL" id="CP023315">
    <property type="protein sequence ID" value="ATC31575.1"/>
    <property type="molecule type" value="Genomic_DNA"/>
</dbReference>
<feature type="transmembrane region" description="Helical" evidence="1">
    <location>
        <begin position="12"/>
        <end position="32"/>
    </location>
</feature>
<dbReference type="Proteomes" id="UP000217311">
    <property type="component" value="Chromosome"/>
</dbReference>
<reference evidence="3 4" key="1">
    <citation type="submission" date="2017-03" db="EMBL/GenBank/DDBJ databases">
        <title>Lifting the veil on microbial sulfur biogeochemistry in mining wastewaters.</title>
        <authorList>
            <person name="Kantor R.S."/>
            <person name="Colenbrander Nelson T."/>
            <person name="Marshall S."/>
            <person name="Bennett D."/>
            <person name="Apte S."/>
            <person name="Camacho D."/>
            <person name="Thomas B.C."/>
            <person name="Warren L.A."/>
            <person name="Banfield J.F."/>
        </authorList>
    </citation>
    <scope>NUCLEOTIDE SEQUENCE [LARGE SCALE GENOMIC DNA]</scope>
    <source>
        <strain evidence="3">32-67-7</strain>
    </source>
</reference>
<sequence>MSMSGARPLNPARWLGVPMLMCIGATMAFAAPIRIWGLQLPEPVFAMVPAFAWAMIRPSILAPFALLVLGLFLDIFWGGPTGLWGLALLVAYAMVLILRNAMTGQSRPMMWAWFAGVTAMAMIAGCLFTMLDSLAMPSLLAVFWQFLVTALLFPFAHRLVDRFEDADVRFR</sequence>
<name>A0A258CUD0_CAUVI</name>
<evidence type="ECO:0000313" key="4">
    <source>
        <dbReference type="Proteomes" id="UP000215616"/>
    </source>
</evidence>
<protein>
    <recommendedName>
        <fullName evidence="6">Rod shape-determining protein MreD</fullName>
    </recommendedName>
</protein>
<evidence type="ECO:0000256" key="1">
    <source>
        <dbReference type="SAM" id="Phobius"/>
    </source>
</evidence>
<feature type="transmembrane region" description="Helical" evidence="1">
    <location>
        <begin position="44"/>
        <end position="69"/>
    </location>
</feature>
<dbReference type="AlphaFoldDB" id="A0A258CUD0"/>
<evidence type="ECO:0000313" key="5">
    <source>
        <dbReference type="Proteomes" id="UP000217311"/>
    </source>
</evidence>
<evidence type="ECO:0000313" key="2">
    <source>
        <dbReference type="EMBL" id="ATC31575.1"/>
    </source>
</evidence>
<proteinExistence type="predicted"/>
<accession>A0A258CUD0</accession>
<gene>
    <name evidence="3" type="ORF">B7Z12_18810</name>
    <name evidence="2" type="ORF">CA606_03960</name>
</gene>
<dbReference type="RefSeq" id="WP_096051032.1">
    <property type="nucleotide sequence ID" value="NZ_CP023315.3"/>
</dbReference>
<organism evidence="3 4">
    <name type="scientific">Caulobacter vibrioides</name>
    <name type="common">Caulobacter crescentus</name>
    <dbReference type="NCBI Taxonomy" id="155892"/>
    <lineage>
        <taxon>Bacteria</taxon>
        <taxon>Pseudomonadati</taxon>
        <taxon>Pseudomonadota</taxon>
        <taxon>Alphaproteobacteria</taxon>
        <taxon>Caulobacterales</taxon>
        <taxon>Caulobacteraceae</taxon>
        <taxon>Caulobacter</taxon>
    </lineage>
</organism>
<reference evidence="2" key="3">
    <citation type="submission" date="2018-04" db="EMBL/GenBank/DDBJ databases">
        <title>Genome evolution observed in wild isolates of Caulobacter crescentus.</title>
        <authorList>
            <person name="Ely B."/>
            <person name="Wilson K."/>
            <person name="Scott D."/>
        </authorList>
    </citation>
    <scope>NUCLEOTIDE SEQUENCE</scope>
    <source>
        <strain evidence="2">CB13b1a</strain>
    </source>
</reference>
<evidence type="ECO:0008006" key="6">
    <source>
        <dbReference type="Google" id="ProtNLM"/>
    </source>
</evidence>
<feature type="transmembrane region" description="Helical" evidence="1">
    <location>
        <begin position="137"/>
        <end position="156"/>
    </location>
</feature>
<feature type="transmembrane region" description="Helical" evidence="1">
    <location>
        <begin position="110"/>
        <end position="131"/>
    </location>
</feature>
<keyword evidence="1" id="KW-0812">Transmembrane</keyword>